<dbReference type="Pfam" id="PF01882">
    <property type="entry name" value="DUF58"/>
    <property type="match status" value="1"/>
</dbReference>
<dbReference type="PANTHER" id="PTHR34351">
    <property type="entry name" value="SLR1927 PROTEIN-RELATED"/>
    <property type="match status" value="1"/>
</dbReference>
<proteinExistence type="predicted"/>
<reference evidence="3 4" key="1">
    <citation type="submission" date="2019-07" db="EMBL/GenBank/DDBJ databases">
        <authorList>
            <person name="Park Y.J."/>
            <person name="Jeong S.E."/>
            <person name="Jung H.S."/>
        </authorList>
    </citation>
    <scope>NUCLEOTIDE SEQUENCE [LARGE SCALE GENOMIC DNA]</scope>
    <source>
        <strain evidence="4">P16(2019)</strain>
    </source>
</reference>
<accession>A0A553ZT90</accession>
<gene>
    <name evidence="3" type="ORF">FN960_20145</name>
</gene>
<dbReference type="PROSITE" id="PS51257">
    <property type="entry name" value="PROKAR_LIPOPROTEIN"/>
    <property type="match status" value="1"/>
</dbReference>
<evidence type="ECO:0000259" key="2">
    <source>
        <dbReference type="Pfam" id="PF01882"/>
    </source>
</evidence>
<dbReference type="EMBL" id="VLXZ01000022">
    <property type="protein sequence ID" value="TSB44670.1"/>
    <property type="molecule type" value="Genomic_DNA"/>
</dbReference>
<comment type="caution">
    <text evidence="3">The sequence shown here is derived from an EMBL/GenBank/DDBJ whole genome shotgun (WGS) entry which is preliminary data.</text>
</comment>
<keyword evidence="1" id="KW-1133">Transmembrane helix</keyword>
<dbReference type="RefSeq" id="WP_143850666.1">
    <property type="nucleotide sequence ID" value="NZ_VLXZ01000022.1"/>
</dbReference>
<organism evidence="3 4">
    <name type="scientific">Alkalicoccobacillus porphyridii</name>
    <dbReference type="NCBI Taxonomy" id="2597270"/>
    <lineage>
        <taxon>Bacteria</taxon>
        <taxon>Bacillati</taxon>
        <taxon>Bacillota</taxon>
        <taxon>Bacilli</taxon>
        <taxon>Bacillales</taxon>
        <taxon>Bacillaceae</taxon>
        <taxon>Alkalicoccobacillus</taxon>
    </lineage>
</organism>
<dbReference type="OrthoDB" id="140416at2"/>
<dbReference type="InterPro" id="IPR002881">
    <property type="entry name" value="DUF58"/>
</dbReference>
<dbReference type="AlphaFoldDB" id="A0A553ZT90"/>
<keyword evidence="1" id="KW-0472">Membrane</keyword>
<feature type="transmembrane region" description="Helical" evidence="1">
    <location>
        <begin position="38"/>
        <end position="57"/>
    </location>
</feature>
<keyword evidence="4" id="KW-1185">Reference proteome</keyword>
<evidence type="ECO:0000256" key="1">
    <source>
        <dbReference type="SAM" id="Phobius"/>
    </source>
</evidence>
<dbReference type="Proteomes" id="UP000318521">
    <property type="component" value="Unassembled WGS sequence"/>
</dbReference>
<evidence type="ECO:0000313" key="4">
    <source>
        <dbReference type="Proteomes" id="UP000318521"/>
    </source>
</evidence>
<protein>
    <submittedName>
        <fullName evidence="3">DUF58 domain-containing protein</fullName>
    </submittedName>
</protein>
<feature type="domain" description="DUF58" evidence="2">
    <location>
        <begin position="204"/>
        <end position="252"/>
    </location>
</feature>
<name>A0A553ZT90_9BACI</name>
<sequence length="383" mass="44151">MKRKLSKLSPFFKGLAGILLLAGCYAYAMFQGGFVSWFLFYSVLLIGVLIGSSILFTTQIVPQRKVLSTTLYSGDSVEIDIMFRRKIFQPFTYLRVQDIVPKKIGTSSGQQAMFFLTLSKNMTFRYQIHNLRRGLYQFDELEVTVSDFFGWFERKQRVSAHTEVRVFPRYSKLGHAEAFQSQQQAQGMQVQPSFREEERSLAGVRDYVAGDRLTSIDWKQSARKRQLMTKEFETYQGKSTIIAFDPYGPSVTDKAFEKAVEQVASMASTFIDAQIDSELAVYFDDWKHERIKSSTWISALTLLSTVQKNTSPAPSFHRVYEQWSNRSVYYVCPCLDERAFSTLERLVMERADVKVCLLEMEPEQIKIADRLRNKGIETIFISS</sequence>
<keyword evidence="1" id="KW-0812">Transmembrane</keyword>
<evidence type="ECO:0000313" key="3">
    <source>
        <dbReference type="EMBL" id="TSB44670.1"/>
    </source>
</evidence>
<dbReference type="PANTHER" id="PTHR34351:SF2">
    <property type="entry name" value="DUF58 DOMAIN-CONTAINING PROTEIN"/>
    <property type="match status" value="1"/>
</dbReference>